<dbReference type="Proteomes" id="UP000251960">
    <property type="component" value="Chromosome 3"/>
</dbReference>
<gene>
    <name evidence="1" type="ORF">Zm00014a_006884</name>
</gene>
<sequence>MQKGCFKPMTQ</sequence>
<evidence type="ECO:0000313" key="2">
    <source>
        <dbReference type="Proteomes" id="UP000251960"/>
    </source>
</evidence>
<comment type="caution">
    <text evidence="1">The sequence shown here is derived from an EMBL/GenBank/DDBJ whole genome shotgun (WGS) entry which is preliminary data.</text>
</comment>
<name>A0A3L6FPB7_MAIZE</name>
<protein>
    <submittedName>
        <fullName evidence="1">Uncharacterized protein</fullName>
    </submittedName>
</protein>
<dbReference type="EMBL" id="NCVQ01000004">
    <property type="protein sequence ID" value="PWZ34648.1"/>
    <property type="molecule type" value="Genomic_DNA"/>
</dbReference>
<proteinExistence type="predicted"/>
<accession>A0A3L6FPB7</accession>
<organism evidence="1 2">
    <name type="scientific">Zea mays</name>
    <name type="common">Maize</name>
    <dbReference type="NCBI Taxonomy" id="4577"/>
    <lineage>
        <taxon>Eukaryota</taxon>
        <taxon>Viridiplantae</taxon>
        <taxon>Streptophyta</taxon>
        <taxon>Embryophyta</taxon>
        <taxon>Tracheophyta</taxon>
        <taxon>Spermatophyta</taxon>
        <taxon>Magnoliopsida</taxon>
        <taxon>Liliopsida</taxon>
        <taxon>Poales</taxon>
        <taxon>Poaceae</taxon>
        <taxon>PACMAD clade</taxon>
        <taxon>Panicoideae</taxon>
        <taxon>Andropogonodae</taxon>
        <taxon>Andropogoneae</taxon>
        <taxon>Tripsacinae</taxon>
        <taxon>Zea</taxon>
    </lineage>
</organism>
<evidence type="ECO:0000313" key="1">
    <source>
        <dbReference type="EMBL" id="PWZ34648.1"/>
    </source>
</evidence>
<reference evidence="1 2" key="1">
    <citation type="journal article" date="2018" name="Nat. Genet.">
        <title>Extensive intraspecific gene order and gene structural variations between Mo17 and other maize genomes.</title>
        <authorList>
            <person name="Sun S."/>
            <person name="Zhou Y."/>
            <person name="Chen J."/>
            <person name="Shi J."/>
            <person name="Zhao H."/>
            <person name="Zhao H."/>
            <person name="Song W."/>
            <person name="Zhang M."/>
            <person name="Cui Y."/>
            <person name="Dong X."/>
            <person name="Liu H."/>
            <person name="Ma X."/>
            <person name="Jiao Y."/>
            <person name="Wang B."/>
            <person name="Wei X."/>
            <person name="Stein J.C."/>
            <person name="Glaubitz J.C."/>
            <person name="Lu F."/>
            <person name="Yu G."/>
            <person name="Liang C."/>
            <person name="Fengler K."/>
            <person name="Li B."/>
            <person name="Rafalski A."/>
            <person name="Schnable P.S."/>
            <person name="Ware D.H."/>
            <person name="Buckler E.S."/>
            <person name="Lai J."/>
        </authorList>
    </citation>
    <scope>NUCLEOTIDE SEQUENCE [LARGE SCALE GENOMIC DNA]</scope>
    <source>
        <strain evidence="2">cv. Missouri 17</strain>
        <tissue evidence="1">Seedling</tissue>
    </source>
</reference>